<dbReference type="Pfam" id="PF23250">
    <property type="entry name" value="zf_DPOE_2"/>
    <property type="match status" value="1"/>
</dbReference>
<organism evidence="20">
    <name type="scientific">Rhizopus microsporus var. microsporus</name>
    <dbReference type="NCBI Taxonomy" id="86635"/>
    <lineage>
        <taxon>Eukaryota</taxon>
        <taxon>Fungi</taxon>
        <taxon>Fungi incertae sedis</taxon>
        <taxon>Mucoromycota</taxon>
        <taxon>Mucoromycotina</taxon>
        <taxon>Mucoromycetes</taxon>
        <taxon>Mucorales</taxon>
        <taxon>Mucorineae</taxon>
        <taxon>Rhizopodaceae</taxon>
        <taxon>Rhizopus</taxon>
    </lineage>
</organism>
<evidence type="ECO:0000256" key="12">
    <source>
        <dbReference type="ARBA" id="ARBA00023004"/>
    </source>
</evidence>
<dbReference type="EC" id="2.7.7.7" evidence="17"/>
<dbReference type="GO" id="GO:0006272">
    <property type="term" value="P:leading strand elongation"/>
    <property type="evidence" value="ECO:0007669"/>
    <property type="project" value="TreeGrafter"/>
</dbReference>
<dbReference type="SMART" id="SM01159">
    <property type="entry name" value="DUF1744"/>
    <property type="match status" value="1"/>
</dbReference>
<evidence type="ECO:0000256" key="9">
    <source>
        <dbReference type="ARBA" id="ARBA00022771"/>
    </source>
</evidence>
<comment type="similarity">
    <text evidence="3 17">Belongs to the DNA polymerase type-B family.</text>
</comment>
<dbReference type="InterPro" id="IPR043502">
    <property type="entry name" value="DNA/RNA_pol_sf"/>
</dbReference>
<dbReference type="Pfam" id="PF22912">
    <property type="entry name" value="zf-DPOE"/>
    <property type="match status" value="1"/>
</dbReference>
<feature type="domain" description="DNA polymerase epsilon catalytic subunit A C-terminal" evidence="19">
    <location>
        <begin position="1528"/>
        <end position="1925"/>
    </location>
</feature>
<dbReference type="GO" id="GO:0006297">
    <property type="term" value="P:nucleotide-excision repair, DNA gap filling"/>
    <property type="evidence" value="ECO:0007669"/>
    <property type="project" value="TreeGrafter"/>
</dbReference>
<dbReference type="GO" id="GO:0008622">
    <property type="term" value="C:epsilon DNA polymerase complex"/>
    <property type="evidence" value="ECO:0007669"/>
    <property type="project" value="InterPro"/>
</dbReference>
<dbReference type="Pfam" id="PF08490">
    <property type="entry name" value="DUF1744"/>
    <property type="match status" value="1"/>
</dbReference>
<evidence type="ECO:0000256" key="18">
    <source>
        <dbReference type="SAM" id="MobiDB-lite"/>
    </source>
</evidence>
<dbReference type="InterPro" id="IPR042087">
    <property type="entry name" value="DNA_pol_B_thumb"/>
</dbReference>
<dbReference type="Proteomes" id="UP000242414">
    <property type="component" value="Unassembled WGS sequence"/>
</dbReference>
<evidence type="ECO:0000256" key="2">
    <source>
        <dbReference type="ARBA" id="ARBA00004123"/>
    </source>
</evidence>
<dbReference type="Pfam" id="PF03104">
    <property type="entry name" value="DNA_pol_B_exo1"/>
    <property type="match status" value="1"/>
</dbReference>
<dbReference type="SUPFAM" id="SSF53098">
    <property type="entry name" value="Ribonuclease H-like"/>
    <property type="match status" value="1"/>
</dbReference>
<keyword evidence="7 17" id="KW-0235">DNA replication</keyword>
<dbReference type="GO" id="GO:0006287">
    <property type="term" value="P:base-excision repair, gap-filling"/>
    <property type="evidence" value="ECO:0007669"/>
    <property type="project" value="TreeGrafter"/>
</dbReference>
<evidence type="ECO:0000256" key="6">
    <source>
        <dbReference type="ARBA" id="ARBA00022695"/>
    </source>
</evidence>
<dbReference type="OrthoDB" id="10060449at2759"/>
<dbReference type="SMART" id="SM00486">
    <property type="entry name" value="POLBc"/>
    <property type="match status" value="1"/>
</dbReference>
<evidence type="ECO:0000313" key="20">
    <source>
        <dbReference type="EMBL" id="ORE09842.1"/>
    </source>
</evidence>
<keyword evidence="6 17" id="KW-0548">Nucleotidyltransferase</keyword>
<keyword evidence="15 17" id="KW-0539">Nucleus</keyword>
<dbReference type="InterPro" id="IPR054475">
    <property type="entry name" value="Znf-DPOE"/>
</dbReference>
<evidence type="ECO:0000256" key="4">
    <source>
        <dbReference type="ARBA" id="ARBA00022485"/>
    </source>
</evidence>
<accession>A0A1X0RCY3</accession>
<dbReference type="InterPro" id="IPR006172">
    <property type="entry name" value="DNA-dir_DNA_pol_B"/>
</dbReference>
<evidence type="ECO:0000256" key="13">
    <source>
        <dbReference type="ARBA" id="ARBA00023014"/>
    </source>
</evidence>
<dbReference type="SUPFAM" id="SSF56672">
    <property type="entry name" value="DNA/RNA polymerases"/>
    <property type="match status" value="1"/>
</dbReference>
<keyword evidence="13 17" id="KW-0411">Iron-sulfur</keyword>
<keyword evidence="10 17" id="KW-0862">Zinc</keyword>
<evidence type="ECO:0000256" key="17">
    <source>
        <dbReference type="RuleBase" id="RU365029"/>
    </source>
</evidence>
<gene>
    <name evidence="20" type="ORF">BCV72DRAFT_317338</name>
</gene>
<dbReference type="FunFam" id="1.10.287.690:FF:000005">
    <property type="entry name" value="DNA polymerase epsilon catalytic subunit"/>
    <property type="match status" value="1"/>
</dbReference>
<dbReference type="InterPro" id="IPR055191">
    <property type="entry name" value="POL2_thumb"/>
</dbReference>
<dbReference type="GO" id="GO:0000166">
    <property type="term" value="F:nucleotide binding"/>
    <property type="evidence" value="ECO:0007669"/>
    <property type="project" value="InterPro"/>
</dbReference>
<dbReference type="FunFam" id="1.10.132.60:FF:000002">
    <property type="entry name" value="DNA polymerase epsilon catalytic subunit"/>
    <property type="match status" value="1"/>
</dbReference>
<dbReference type="GO" id="GO:0003677">
    <property type="term" value="F:DNA binding"/>
    <property type="evidence" value="ECO:0007669"/>
    <property type="project" value="UniProtKB-KW"/>
</dbReference>
<dbReference type="PANTHER" id="PTHR10670">
    <property type="entry name" value="DNA POLYMERASE EPSILON CATALYTIC SUBUNIT A"/>
    <property type="match status" value="1"/>
</dbReference>
<dbReference type="Gene3D" id="3.30.342.10">
    <property type="entry name" value="DNA Polymerase, chain B, domain 1"/>
    <property type="match status" value="1"/>
</dbReference>
<keyword evidence="8 17" id="KW-0479">Metal-binding</keyword>
<dbReference type="CDD" id="cd05779">
    <property type="entry name" value="DNA_polB_epsilon_exo"/>
    <property type="match status" value="1"/>
</dbReference>
<dbReference type="Gene3D" id="1.10.287.690">
    <property type="entry name" value="Helix hairpin bin"/>
    <property type="match status" value="1"/>
</dbReference>
<dbReference type="GO" id="GO:0000278">
    <property type="term" value="P:mitotic cell cycle"/>
    <property type="evidence" value="ECO:0007669"/>
    <property type="project" value="TreeGrafter"/>
</dbReference>
<dbReference type="Pfam" id="PF22634">
    <property type="entry name" value="POL2_thumb"/>
    <property type="match status" value="1"/>
</dbReference>
<evidence type="ECO:0000256" key="11">
    <source>
        <dbReference type="ARBA" id="ARBA00022932"/>
    </source>
</evidence>
<keyword evidence="11 17" id="KW-0239">DNA-directed DNA polymerase</keyword>
<dbReference type="InterPro" id="IPR036397">
    <property type="entry name" value="RNaseH_sf"/>
</dbReference>
<keyword evidence="14 17" id="KW-0238">DNA-binding</keyword>
<evidence type="ECO:0000256" key="14">
    <source>
        <dbReference type="ARBA" id="ARBA00023125"/>
    </source>
</evidence>
<keyword evidence="5 17" id="KW-0808">Transferase</keyword>
<dbReference type="Gene3D" id="1.10.132.60">
    <property type="entry name" value="DNA polymerase family B, C-terminal domain"/>
    <property type="match status" value="1"/>
</dbReference>
<protein>
    <recommendedName>
        <fullName evidence="17">DNA polymerase epsilon catalytic subunit</fullName>
        <ecNumber evidence="17">2.7.7.7</ecNumber>
    </recommendedName>
</protein>
<dbReference type="InterPro" id="IPR013697">
    <property type="entry name" value="DNA_pol_e_suA_C"/>
</dbReference>
<proteinExistence type="inferred from homology"/>
<reference evidence="20" key="1">
    <citation type="journal article" date="2016" name="Proc. Natl. Acad. Sci. U.S.A.">
        <title>Lipid metabolic changes in an early divergent fungus govern the establishment of a mutualistic symbiosis with endobacteria.</title>
        <authorList>
            <person name="Lastovetsky O.A."/>
            <person name="Gaspar M.L."/>
            <person name="Mondo S.J."/>
            <person name="LaButti K.M."/>
            <person name="Sandor L."/>
            <person name="Grigoriev I.V."/>
            <person name="Henry S.A."/>
            <person name="Pawlowska T.E."/>
        </authorList>
    </citation>
    <scope>NUCLEOTIDE SEQUENCE [LARGE SCALE GENOMIC DNA]</scope>
    <source>
        <strain evidence="20">ATCC 52814</strain>
    </source>
</reference>
<dbReference type="CDD" id="cd05535">
    <property type="entry name" value="POLBc_epsilon"/>
    <property type="match status" value="1"/>
</dbReference>
<evidence type="ECO:0000256" key="16">
    <source>
        <dbReference type="ARBA" id="ARBA00049244"/>
    </source>
</evidence>
<name>A0A1X0RCY3_RHIZD</name>
<dbReference type="GO" id="GO:0003887">
    <property type="term" value="F:DNA-directed DNA polymerase activity"/>
    <property type="evidence" value="ECO:0007669"/>
    <property type="project" value="UniProtKB-KW"/>
</dbReference>
<keyword evidence="12 17" id="KW-0408">Iron</keyword>
<dbReference type="InterPro" id="IPR023211">
    <property type="entry name" value="DNA_pol_palm_dom_sf"/>
</dbReference>
<dbReference type="GO" id="GO:0051539">
    <property type="term" value="F:4 iron, 4 sulfur cluster binding"/>
    <property type="evidence" value="ECO:0007669"/>
    <property type="project" value="UniProtKB-KW"/>
</dbReference>
<comment type="catalytic activity">
    <reaction evidence="16 17">
        <text>DNA(n) + a 2'-deoxyribonucleoside 5'-triphosphate = DNA(n+1) + diphosphate</text>
        <dbReference type="Rhea" id="RHEA:22508"/>
        <dbReference type="Rhea" id="RHEA-COMP:17339"/>
        <dbReference type="Rhea" id="RHEA-COMP:17340"/>
        <dbReference type="ChEBI" id="CHEBI:33019"/>
        <dbReference type="ChEBI" id="CHEBI:61560"/>
        <dbReference type="ChEBI" id="CHEBI:173112"/>
        <dbReference type="EC" id="2.7.7.7"/>
    </reaction>
</comment>
<dbReference type="GO" id="GO:0008270">
    <property type="term" value="F:zinc ion binding"/>
    <property type="evidence" value="ECO:0007669"/>
    <property type="project" value="UniProtKB-KW"/>
</dbReference>
<evidence type="ECO:0000259" key="19">
    <source>
        <dbReference type="SMART" id="SM01159"/>
    </source>
</evidence>
<sequence>MPSRPEFGLSSSRFNGQKGFKKNFASTSFNKYGLPSKSTTAPSNIDQRFEDARIQEDIEYRFGFERYQEGPERLGWLLNMHTTAVPDSEWPSGRSAVEFYFINDNGETFKATRVYSPYFYIGCKPGTEGEVEDYLHRRFEGLIEKLKRVKKEDLKQPNHLVGHTRTFIQLSFRNIKDLLNVRKVLLPAVQKNKAKLDAVDTYAEMINASNKIRYDDIYSAAISSRRSPDEVLENVIDIREYDIPFHIRTAIDLDIRVGLWYDVKAQEDGTISLTRRTDLVHRPEPIILAFDIETTKLPLKFPDVNIDQIMMISYMIDGRGYLITNREIVSQDIEDFEYTPKPEFEGPFTIFNEANEEAVLRRFFEHIQEAKPTIFVTYNGDFFDWPFVEGRAKAHGINMYHEIGVYKDDEDEYKCKHASHMDAFRWVQRDSYLPNGSQGLKAVTTIKLGYNPLELDPEDMTRFASEQPQVLAQYSVSDAVATYYLYMKYVHPFIFSLCNIIPLIPDEVLRKGTGTLCEQLLMVEAYRANVIIPNKHVDDPISFYDGHLLESETYVGGHVEALEAGVFRSDINADFKVDPSAAQELIDQLDDALKFTITVEEKKRLEDITNYHEVKQAIIDKLEDLKARPIRQEAPLIYHLDVAAMYPNIILTNRLQPDAMIDESMCATCDFNKPDKNCDRRMKWLWRGEFTPAKRNEYKMIENQLSQETFPAKYPDQPPRPWHALSDTEKSTLLRARLKDYSRKVYSRVKETKTIERESIICQRENPFYIETVRAFRDRRYEYKGLHKTWKGKLDEAVKDGSAAKIGEAKNMIVLYDSLQLAHKCILNSFYGYVMRPAARWHSLEMAGIVCLTGSNIIQMARQLVERIGRPLELDTDGIWCILPKTFPETFSFTLKNGKSIRIYYPCTMLNHLVHAQFTNKQYQHLVNPKTYEYSVSEENSIFFEIDGPYRAMVLPSSTEEDKLLKKRYAVFNMDGSLAELKGFEVKRRGELKLIKIFQTEIFKVFLEGNTLEECYAAVAKVANRWLDVLYSKAADITDEELFELIAENRNMSKTLAQYDGQKSTSISTAKRLAEFLGDQMVKDKGLACNFIISARPYGLPVSERAVPVAIFQSEESVKKHYLRKWLGDNSLDSFEIRDVLDWDYYLDRFGSVIQKLITIPAAMQKVHNPVPRVRHPDWLFKRVAARNDKYRQHKITDIFSRTDKPLLEDNMEVDDIEELNVSHTEANGLLPKIAKVTRKRKRQNDESDGFDINAPLPEEDRPENMPNWEENYPAWLEFQKRKWKRQRMIRAYRREHLGSALSTKQTKDGVGGYFRRQTGSLVTSLWEIIQIAETDIPGEFKMWVMVQGQLYNIRLTIPRTFYLNCKEGNPEVVKEQNPACELVKSSRTLPRSHPSLNLFQVTMPENIYQAEVNKFSNIFNHPSTDAVYETQVPLIVRAVLQLGSICQYNKTSGTASRRMDDQFNLLELKERTDLTKSYMSDPKAFHFLYLFHGHSDSRHFFALIGSTLAVSQIFVVGLNKNNHQMPNVARIYRERYEAMLEKGVIDDTIIVPETMEFETSYHSSEKHALNAINKALSNYQNAKKGKTVIAINSPRSSAHLIQHARLITEFPYVRIPALQQDSKFDPLNWLQPMLKRVFKYYMELGTWVNERLCQARYANVPFCNIPEDPYTFMADIMFARTLIQSDMIIWWSTAKMPDLGGREEDENISITSEVINPELNFPGTYETVCVDLDLSKLCLNTLMIAPSINELEGTAGHTSFDNVSHTLDDYANGAIITSSSFGEGMISSKTFSMLRAIVQIWFNTYVSNGSGIAEHMVDSLHRWLLSPNSCMHDPSLYGLVHSLMKKVFMQLIAELKRLGAKIVFANFHRILLTTTKETEESAAAFFEYLHRTIEGKQVFEILELKKQAFWDVLLWMDERNFAGVLVGNYMDDVPAITKQWNIEEHLPNGAREKFGHYTSLYIYMLTRSKAQFPREITIQEEETDEPANDDRAKNLQRYVEGDLSRKIVRWISKFAANHPTDSNNPALEFIKLITGVLSLDNRIEEPVLLLKRDALSAVSSISDFALQVQFTRPSEFYKLTEVICTYCNYTTDLDFCRDPELMPQGGKVRAWKCKGCKSEYDKHLIEERMIIQVQKWLASYQLQDLSCNRCHSVKAENLARQCSKCGSEYALTQSRSELERKIRIFKTVAKEQQLLALEDVIDWCLATL</sequence>
<comment type="cofactor">
    <cofactor evidence="1 17">
        <name>[4Fe-4S] cluster</name>
        <dbReference type="ChEBI" id="CHEBI:49883"/>
    </cofactor>
</comment>
<dbReference type="EMBL" id="KV921871">
    <property type="protein sequence ID" value="ORE09842.1"/>
    <property type="molecule type" value="Genomic_DNA"/>
</dbReference>
<keyword evidence="4 17" id="KW-0004">4Fe-4S</keyword>
<dbReference type="VEuPathDB" id="FungiDB:BCV72DRAFT_317338"/>
<dbReference type="InterPro" id="IPR012337">
    <property type="entry name" value="RNaseH-like_sf"/>
</dbReference>
<dbReference type="InterPro" id="IPR006133">
    <property type="entry name" value="DNA-dir_DNA_pol_B_exonuc"/>
</dbReference>
<dbReference type="Gene3D" id="3.90.1600.10">
    <property type="entry name" value="Palm domain of DNA polymerase"/>
    <property type="match status" value="1"/>
</dbReference>
<evidence type="ECO:0000256" key="1">
    <source>
        <dbReference type="ARBA" id="ARBA00001966"/>
    </source>
</evidence>
<dbReference type="FunFam" id="3.90.1600.10:FF:000006">
    <property type="entry name" value="DNA polymerase epsilon catalytic subunit"/>
    <property type="match status" value="1"/>
</dbReference>
<keyword evidence="9 17" id="KW-0863">Zinc-finger</keyword>
<evidence type="ECO:0000256" key="8">
    <source>
        <dbReference type="ARBA" id="ARBA00022723"/>
    </source>
</evidence>
<evidence type="ECO:0000256" key="10">
    <source>
        <dbReference type="ARBA" id="ARBA00022833"/>
    </source>
</evidence>
<comment type="function">
    <text evidence="17">DNA polymerase II participates in chromosomal DNA replication.</text>
</comment>
<dbReference type="InterPro" id="IPR029703">
    <property type="entry name" value="POL2"/>
</dbReference>
<dbReference type="PANTHER" id="PTHR10670:SF0">
    <property type="entry name" value="DNA POLYMERASE EPSILON CATALYTIC SUBUNIT A"/>
    <property type="match status" value="1"/>
</dbReference>
<comment type="subcellular location">
    <subcellularLocation>
        <location evidence="2 17">Nucleus</location>
    </subcellularLocation>
</comment>
<evidence type="ECO:0000256" key="5">
    <source>
        <dbReference type="ARBA" id="ARBA00022679"/>
    </source>
</evidence>
<dbReference type="FunFam" id="3.30.420.10:FF:000010">
    <property type="entry name" value="DNA polymerase epsilon catalytic subunit"/>
    <property type="match status" value="1"/>
</dbReference>
<feature type="region of interest" description="Disordered" evidence="18">
    <location>
        <begin position="1238"/>
        <end position="1266"/>
    </location>
</feature>
<dbReference type="Gene3D" id="3.30.420.10">
    <property type="entry name" value="Ribonuclease H-like superfamily/Ribonuclease H"/>
    <property type="match status" value="1"/>
</dbReference>
<dbReference type="GO" id="GO:0045004">
    <property type="term" value="P:DNA replication proofreading"/>
    <property type="evidence" value="ECO:0007669"/>
    <property type="project" value="TreeGrafter"/>
</dbReference>
<evidence type="ECO:0000256" key="3">
    <source>
        <dbReference type="ARBA" id="ARBA00005755"/>
    </source>
</evidence>
<dbReference type="GO" id="GO:0008310">
    <property type="term" value="F:single-stranded DNA 3'-5' DNA exonuclease activity"/>
    <property type="evidence" value="ECO:0007669"/>
    <property type="project" value="TreeGrafter"/>
</dbReference>
<evidence type="ECO:0000256" key="15">
    <source>
        <dbReference type="ARBA" id="ARBA00023242"/>
    </source>
</evidence>
<evidence type="ECO:0000256" key="7">
    <source>
        <dbReference type="ARBA" id="ARBA00022705"/>
    </source>
</evidence>